<dbReference type="InterPro" id="IPR029058">
    <property type="entry name" value="AB_hydrolase_fold"/>
</dbReference>
<sequence length="261" mass="29312">MSPSVVLVHGIRTSSSMWRRQVRFLEARGHRVLAPDLPGHGARMDERFTLEGAIDTISDAVDSLGDDVLLVGFSLGAYLSVHYAGTGDRPIRGLIAASCSTQAYPVILWGYRMVAAGIHRFPDRGQWLNDWAVRTFIRYPGSPDDVLRGGTALEVMDDVLRELRKLDTRASLARIEQPVWLVNGSLDHFRIQERAFARQLKRGTVVRLQGANHMVSLTRPTQFNRLLADAIDQLSPESRTSHTTRRRLASEVRDSSKLETW</sequence>
<evidence type="ECO:0000313" key="4">
    <source>
        <dbReference type="Proteomes" id="UP001589896"/>
    </source>
</evidence>
<dbReference type="Pfam" id="PF12697">
    <property type="entry name" value="Abhydrolase_6"/>
    <property type="match status" value="1"/>
</dbReference>
<feature type="compositionally biased region" description="Basic and acidic residues" evidence="1">
    <location>
        <begin position="248"/>
        <end position="261"/>
    </location>
</feature>
<dbReference type="EMBL" id="JBHLTG010000002">
    <property type="protein sequence ID" value="MFC0678238.1"/>
    <property type="molecule type" value="Genomic_DNA"/>
</dbReference>
<dbReference type="InterPro" id="IPR000073">
    <property type="entry name" value="AB_hydrolase_1"/>
</dbReference>
<accession>A0ABV6RQN4</accession>
<evidence type="ECO:0000259" key="2">
    <source>
        <dbReference type="Pfam" id="PF12697"/>
    </source>
</evidence>
<keyword evidence="4" id="KW-1185">Reference proteome</keyword>
<dbReference type="RefSeq" id="WP_386667914.1">
    <property type="nucleotide sequence ID" value="NZ_JBHLTG010000002.1"/>
</dbReference>
<organism evidence="3 4">
    <name type="scientific">Lysobacter korlensis</name>
    <dbReference type="NCBI Taxonomy" id="553636"/>
    <lineage>
        <taxon>Bacteria</taxon>
        <taxon>Pseudomonadati</taxon>
        <taxon>Pseudomonadota</taxon>
        <taxon>Gammaproteobacteria</taxon>
        <taxon>Lysobacterales</taxon>
        <taxon>Lysobacteraceae</taxon>
        <taxon>Lysobacter</taxon>
    </lineage>
</organism>
<evidence type="ECO:0000256" key="1">
    <source>
        <dbReference type="SAM" id="MobiDB-lite"/>
    </source>
</evidence>
<dbReference type="Gene3D" id="3.40.50.1820">
    <property type="entry name" value="alpha/beta hydrolase"/>
    <property type="match status" value="1"/>
</dbReference>
<dbReference type="GO" id="GO:0016787">
    <property type="term" value="F:hydrolase activity"/>
    <property type="evidence" value="ECO:0007669"/>
    <property type="project" value="UniProtKB-KW"/>
</dbReference>
<proteinExistence type="predicted"/>
<feature type="region of interest" description="Disordered" evidence="1">
    <location>
        <begin position="236"/>
        <end position="261"/>
    </location>
</feature>
<dbReference type="InterPro" id="IPR050266">
    <property type="entry name" value="AB_hydrolase_sf"/>
</dbReference>
<evidence type="ECO:0000313" key="3">
    <source>
        <dbReference type="EMBL" id="MFC0678238.1"/>
    </source>
</evidence>
<protein>
    <submittedName>
        <fullName evidence="3">Alpha/beta fold hydrolase</fullName>
    </submittedName>
</protein>
<comment type="caution">
    <text evidence="3">The sequence shown here is derived from an EMBL/GenBank/DDBJ whole genome shotgun (WGS) entry which is preliminary data.</text>
</comment>
<gene>
    <name evidence="3" type="ORF">ACFFGH_10345</name>
</gene>
<keyword evidence="3" id="KW-0378">Hydrolase</keyword>
<dbReference type="PANTHER" id="PTHR43798">
    <property type="entry name" value="MONOACYLGLYCEROL LIPASE"/>
    <property type="match status" value="1"/>
</dbReference>
<reference evidence="3 4" key="1">
    <citation type="submission" date="2024-09" db="EMBL/GenBank/DDBJ databases">
        <authorList>
            <person name="Sun Q."/>
            <person name="Mori K."/>
        </authorList>
    </citation>
    <scope>NUCLEOTIDE SEQUENCE [LARGE SCALE GENOMIC DNA]</scope>
    <source>
        <strain evidence="3 4">KCTC 23076</strain>
    </source>
</reference>
<dbReference type="SUPFAM" id="SSF53474">
    <property type="entry name" value="alpha/beta-Hydrolases"/>
    <property type="match status" value="1"/>
</dbReference>
<dbReference type="Proteomes" id="UP001589896">
    <property type="component" value="Unassembled WGS sequence"/>
</dbReference>
<feature type="domain" description="AB hydrolase-1" evidence="2">
    <location>
        <begin position="5"/>
        <end position="225"/>
    </location>
</feature>
<name>A0ABV6RQN4_9GAMM</name>